<dbReference type="CDD" id="cd01558">
    <property type="entry name" value="D-AAT_like"/>
    <property type="match status" value="1"/>
</dbReference>
<name>A0ABT5YMJ9_9PROT</name>
<dbReference type="InterPro" id="IPR043131">
    <property type="entry name" value="BCAT-like_N"/>
</dbReference>
<evidence type="ECO:0000313" key="12">
    <source>
        <dbReference type="EMBL" id="MDF2096182.1"/>
    </source>
</evidence>
<evidence type="ECO:0000256" key="6">
    <source>
        <dbReference type="ARBA" id="ARBA00013053"/>
    </source>
</evidence>
<dbReference type="Gene3D" id="3.20.10.10">
    <property type="entry name" value="D-amino Acid Aminotransferase, subunit A, domain 2"/>
    <property type="match status" value="1"/>
</dbReference>
<evidence type="ECO:0000256" key="4">
    <source>
        <dbReference type="ARBA" id="ARBA00005072"/>
    </source>
</evidence>
<evidence type="ECO:0000256" key="7">
    <source>
        <dbReference type="ARBA" id="ARBA00014472"/>
    </source>
</evidence>
<keyword evidence="12" id="KW-0032">Aminotransferase</keyword>
<comment type="catalytic activity">
    <reaction evidence="10">
        <text>L-isoleucine + 2-oxoglutarate = (S)-3-methyl-2-oxopentanoate + L-glutamate</text>
        <dbReference type="Rhea" id="RHEA:24801"/>
        <dbReference type="ChEBI" id="CHEBI:16810"/>
        <dbReference type="ChEBI" id="CHEBI:29985"/>
        <dbReference type="ChEBI" id="CHEBI:35146"/>
        <dbReference type="ChEBI" id="CHEBI:58045"/>
        <dbReference type="EC" id="2.6.1.42"/>
    </reaction>
</comment>
<reference evidence="12 13" key="1">
    <citation type="submission" date="2023-03" db="EMBL/GenBank/DDBJ databases">
        <title>Fodinicurvata sp. CAU 1616 isolated from sea sendiment.</title>
        <authorList>
            <person name="Kim W."/>
        </authorList>
    </citation>
    <scope>NUCLEOTIDE SEQUENCE [LARGE SCALE GENOMIC DNA]</scope>
    <source>
        <strain evidence="12 13">CAU 1616</strain>
    </source>
</reference>
<dbReference type="Pfam" id="PF01063">
    <property type="entry name" value="Aminotran_4"/>
    <property type="match status" value="1"/>
</dbReference>
<dbReference type="PANTHER" id="PTHR42743:SF11">
    <property type="entry name" value="AMINODEOXYCHORISMATE LYASE"/>
    <property type="match status" value="1"/>
</dbReference>
<gene>
    <name evidence="12" type="ORF">P2G67_09365</name>
</gene>
<evidence type="ECO:0000256" key="10">
    <source>
        <dbReference type="ARBA" id="ARBA00048798"/>
    </source>
</evidence>
<evidence type="ECO:0000256" key="3">
    <source>
        <dbReference type="ARBA" id="ARBA00004931"/>
    </source>
</evidence>
<dbReference type="InterPro" id="IPR050571">
    <property type="entry name" value="Class-IV_PLP-Dep_Aminotrnsfr"/>
</dbReference>
<keyword evidence="12" id="KW-0808">Transferase</keyword>
<dbReference type="InterPro" id="IPR043132">
    <property type="entry name" value="BCAT-like_C"/>
</dbReference>
<sequence>MPRIAYVNGRFVPHRDAAVHIEDRGYQFADGVYEVVPVFYSQLIDEDAHLDRLERSLSELRIAMPKSRQVLKMISAEVMRRNQLTYGFLYMQVTRGVAPRDHKFPKAAKPALVMTVRQTKPHTSEQLEKGIKVITTPDIRWQRRDIKSISLLPNCLAKQEAVEAGAAEAWLVEGDGTVSEGSATNAWIVTADGKLVTRKADHLILSGITRLSLIEAAKAAGMEFEERPFTVEEAYAAREAFLTSSTNLVMPIVQIDDTPVGNGHPGMLTMRLRQLYIDYVTADPATRKNQEEAA</sequence>
<keyword evidence="13" id="KW-1185">Reference proteome</keyword>
<dbReference type="PANTHER" id="PTHR42743">
    <property type="entry name" value="AMINO-ACID AMINOTRANSFERASE"/>
    <property type="match status" value="1"/>
</dbReference>
<evidence type="ECO:0000256" key="8">
    <source>
        <dbReference type="ARBA" id="ARBA00023304"/>
    </source>
</evidence>
<comment type="pathway">
    <text evidence="4">Amino-acid biosynthesis; L-leucine biosynthesis; L-leucine from 3-methyl-2-oxobutanoate: step 4/4.</text>
</comment>
<proteinExistence type="inferred from homology"/>
<comment type="caution">
    <text evidence="12">The sequence shown here is derived from an EMBL/GenBank/DDBJ whole genome shotgun (WGS) entry which is preliminary data.</text>
</comment>
<protein>
    <recommendedName>
        <fullName evidence="7">Probable branched-chain-amino-acid aminotransferase</fullName>
        <ecNumber evidence="6">2.6.1.42</ecNumber>
    </recommendedName>
</protein>
<evidence type="ECO:0000256" key="2">
    <source>
        <dbReference type="ARBA" id="ARBA00004824"/>
    </source>
</evidence>
<dbReference type="Gene3D" id="3.30.470.10">
    <property type="match status" value="1"/>
</dbReference>
<organism evidence="12 13">
    <name type="scientific">Aquibaculum arenosum</name>
    <dbReference type="NCBI Taxonomy" id="3032591"/>
    <lineage>
        <taxon>Bacteria</taxon>
        <taxon>Pseudomonadati</taxon>
        <taxon>Pseudomonadota</taxon>
        <taxon>Alphaproteobacteria</taxon>
        <taxon>Rhodospirillales</taxon>
        <taxon>Rhodovibrionaceae</taxon>
        <taxon>Aquibaculum</taxon>
    </lineage>
</organism>
<dbReference type="EC" id="2.6.1.42" evidence="6"/>
<evidence type="ECO:0000313" key="13">
    <source>
        <dbReference type="Proteomes" id="UP001215503"/>
    </source>
</evidence>
<evidence type="ECO:0000256" key="9">
    <source>
        <dbReference type="ARBA" id="ARBA00048212"/>
    </source>
</evidence>
<comment type="function">
    <text evidence="1">Acts on leucine, isoleucine and valine.</text>
</comment>
<comment type="catalytic activity">
    <reaction evidence="11">
        <text>L-leucine + 2-oxoglutarate = 4-methyl-2-oxopentanoate + L-glutamate</text>
        <dbReference type="Rhea" id="RHEA:18321"/>
        <dbReference type="ChEBI" id="CHEBI:16810"/>
        <dbReference type="ChEBI" id="CHEBI:17865"/>
        <dbReference type="ChEBI" id="CHEBI:29985"/>
        <dbReference type="ChEBI" id="CHEBI:57427"/>
        <dbReference type="EC" id="2.6.1.42"/>
    </reaction>
</comment>
<dbReference type="InterPro" id="IPR036038">
    <property type="entry name" value="Aminotransferase-like"/>
</dbReference>
<dbReference type="GO" id="GO:0047810">
    <property type="term" value="F:D-alanine-2-oxoglutarate aminotransferase activity"/>
    <property type="evidence" value="ECO:0007669"/>
    <property type="project" value="UniProtKB-EC"/>
</dbReference>
<evidence type="ECO:0000256" key="1">
    <source>
        <dbReference type="ARBA" id="ARBA00003109"/>
    </source>
</evidence>
<comment type="pathway">
    <text evidence="3">Amino-acid biosynthesis; L-valine biosynthesis; L-valine from pyruvate: step 4/4.</text>
</comment>
<dbReference type="RefSeq" id="WP_275822354.1">
    <property type="nucleotide sequence ID" value="NZ_JARHUD010000005.1"/>
</dbReference>
<comment type="pathway">
    <text evidence="2">Amino-acid biosynthesis; L-isoleucine biosynthesis; L-isoleucine from 2-oxobutanoate: step 4/4.</text>
</comment>
<keyword evidence="8" id="KW-0028">Amino-acid biosynthesis</keyword>
<comment type="similarity">
    <text evidence="5">Belongs to the class-IV pyridoxal-phosphate-dependent aminotransferase family.</text>
</comment>
<dbReference type="SUPFAM" id="SSF56752">
    <property type="entry name" value="D-aminoacid aminotransferase-like PLP-dependent enzymes"/>
    <property type="match status" value="1"/>
</dbReference>
<accession>A0ABT5YMJ9</accession>
<dbReference type="EMBL" id="JARHUD010000005">
    <property type="protein sequence ID" value="MDF2096182.1"/>
    <property type="molecule type" value="Genomic_DNA"/>
</dbReference>
<evidence type="ECO:0000256" key="11">
    <source>
        <dbReference type="ARBA" id="ARBA00049229"/>
    </source>
</evidence>
<dbReference type="NCBIfam" id="NF005209">
    <property type="entry name" value="PRK06680.1"/>
    <property type="match status" value="1"/>
</dbReference>
<dbReference type="InterPro" id="IPR001544">
    <property type="entry name" value="Aminotrans_IV"/>
</dbReference>
<keyword evidence="8" id="KW-0100">Branched-chain amino acid biosynthesis</keyword>
<comment type="catalytic activity">
    <reaction evidence="9">
        <text>L-valine + 2-oxoglutarate = 3-methyl-2-oxobutanoate + L-glutamate</text>
        <dbReference type="Rhea" id="RHEA:24813"/>
        <dbReference type="ChEBI" id="CHEBI:11851"/>
        <dbReference type="ChEBI" id="CHEBI:16810"/>
        <dbReference type="ChEBI" id="CHEBI:29985"/>
        <dbReference type="ChEBI" id="CHEBI:57762"/>
        <dbReference type="EC" id="2.6.1.42"/>
    </reaction>
</comment>
<dbReference type="Proteomes" id="UP001215503">
    <property type="component" value="Unassembled WGS sequence"/>
</dbReference>
<evidence type="ECO:0000256" key="5">
    <source>
        <dbReference type="ARBA" id="ARBA00009320"/>
    </source>
</evidence>